<accession>A0A0K2CSQ5</accession>
<gene>
    <name evidence="1" type="ORF">p628KPC_006</name>
    <name evidence="2" type="ORF">SAMEA3515122_04926</name>
</gene>
<dbReference type="InterPro" id="IPR027417">
    <property type="entry name" value="P-loop_NTPase"/>
</dbReference>
<dbReference type="AlphaFoldDB" id="A0A0K2CSQ5"/>
<protein>
    <submittedName>
        <fullName evidence="1">Uncharacterized protein</fullName>
    </submittedName>
</protein>
<proteinExistence type="predicted"/>
<reference evidence="2 3" key="2">
    <citation type="submission" date="2018-08" db="EMBL/GenBank/DDBJ databases">
        <authorList>
            <consortium name="Pathogen Informatics"/>
        </authorList>
    </citation>
    <scope>NUCLEOTIDE SEQUENCE [LARGE SCALE GENOMIC DNA]</scope>
    <source>
        <strain evidence="2 3">EuSCAPE_IT093</strain>
    </source>
</reference>
<reference evidence="1" key="1">
    <citation type="journal article" date="2015" name="Front. Microbiol.">
        <title>Complete sequences of KPC-2-encoding plasmid p628-KPC and CTX-M-55-encoding p628-CTXM coexisted in Klebsiella pneumoniae.</title>
        <authorList>
            <person name="Wang L."/>
            <person name="Fang H."/>
            <person name="Feng J."/>
            <person name="Yin Z."/>
            <person name="Xie X."/>
            <person name="Zhu X."/>
            <person name="Wang J."/>
            <person name="Chen W."/>
            <person name="Yang R."/>
            <person name="Du H."/>
            <person name="Zhou D."/>
        </authorList>
    </citation>
    <scope>NUCLEOTIDE SEQUENCE</scope>
    <source>
        <strain evidence="1">628</strain>
        <plasmid evidence="1">p628-KPC</plasmid>
    </source>
</reference>
<dbReference type="EMBL" id="KP987218">
    <property type="protein sequence ID" value="ALA08967.1"/>
    <property type="molecule type" value="Genomic_DNA"/>
</dbReference>
<evidence type="ECO:0000313" key="1">
    <source>
        <dbReference type="EMBL" id="ALA08967.1"/>
    </source>
</evidence>
<keyword evidence="1" id="KW-0614">Plasmid</keyword>
<evidence type="ECO:0000313" key="3">
    <source>
        <dbReference type="Proteomes" id="UP000258673"/>
    </source>
</evidence>
<sequence>MKFNEIFSKNRAEELPDDLYGKYVLPLGYEDVNLKKTTKASIVIGGRGYGKTMFLKYHCHQTALSVNKDTIGIEDLSNLGIYWRPDTSFSQLLTEAWLGKFWSTAFKTYMSLSLIIEFVKLTNNLLSEKSPVFSLKEKINNLKLPDTISEGLGIDKNAKLVDVSDLLHERLFTLCNWINAPVTETPPFSLDTKFSLQNIISKLHAITGCIIKPNFQVYIDEFENLTSDQQAIINTLMKHGSMPLLFSVAYKKNANISHKTLGNESIVEQHDFRYIDLEELYLNDFDTFAGEILALRFSDYIENTDHEKLRSIFTSEHQIPHRQTKEYQDSIKNLASKFLPEKSTKEISHEIFSDDALTKKLHSMIETGLSKSKSKLQVQYFIDDKFPEASLINGALLNRKSISPDEVLEQYLQYKAGHTTKYKSWIPNNLVGVILYLYNKLPTRICPLYAGYKQFVYLSRGNIRHFLELCHQSVTKTNITSPLPPKTIPSMTIEAQLEATLKTSELEIEKIGDFGAHGMHLKRVAKRLGAIFNYCQSRRSQSESEVNHFTLDLTDINLLAYNVKEILNESLVWSVLIEQKGTKSKSTDNLELNDYVLHPVLAPYFGISHRKKKKIKFSKGEVETIFVGSDEDFSSLLKKYGARWDIDDSSFDVSSSVTSYQLGLL</sequence>
<dbReference type="Pfam" id="PF24389">
    <property type="entry name" value="ORC-CDC6-like"/>
    <property type="match status" value="1"/>
</dbReference>
<dbReference type="PATRIC" id="fig|573.1365.peg.4444"/>
<evidence type="ECO:0000313" key="2">
    <source>
        <dbReference type="EMBL" id="SYH37089.1"/>
    </source>
</evidence>
<dbReference type="InterPro" id="IPR056955">
    <property type="entry name" value="ORC-CDC6-like"/>
</dbReference>
<dbReference type="EMBL" id="UKUT01000017">
    <property type="protein sequence ID" value="SYH37089.1"/>
    <property type="molecule type" value="Genomic_DNA"/>
</dbReference>
<geneLocation type="plasmid" evidence="1">
    <name>p628-KPC</name>
</geneLocation>
<dbReference type="SUPFAM" id="SSF52540">
    <property type="entry name" value="P-loop containing nucleoside triphosphate hydrolases"/>
    <property type="match status" value="1"/>
</dbReference>
<name>A0A0K2CSQ5_KLEPN</name>
<dbReference type="Proteomes" id="UP000258673">
    <property type="component" value="Unassembled WGS sequence"/>
</dbReference>
<organism evidence="1">
    <name type="scientific">Klebsiella pneumoniae</name>
    <dbReference type="NCBI Taxonomy" id="573"/>
    <lineage>
        <taxon>Bacteria</taxon>
        <taxon>Pseudomonadati</taxon>
        <taxon>Pseudomonadota</taxon>
        <taxon>Gammaproteobacteria</taxon>
        <taxon>Enterobacterales</taxon>
        <taxon>Enterobacteriaceae</taxon>
        <taxon>Klebsiella/Raoultella group</taxon>
        <taxon>Klebsiella</taxon>
        <taxon>Klebsiella pneumoniae complex</taxon>
    </lineage>
</organism>